<sequence length="33" mass="3883">MKKLFVAIAICTIGYSVLKRYQKHVNKIPNIEY</sequence>
<dbReference type="Proteomes" id="UP000235748">
    <property type="component" value="Unassembled WGS sequence"/>
</dbReference>
<protein>
    <submittedName>
        <fullName evidence="1">DUF2648 domain-containing protein</fullName>
    </submittedName>
</protein>
<accession>A0A2K4DV52</accession>
<reference evidence="1 2" key="1">
    <citation type="submission" date="2017-09" db="EMBL/GenBank/DDBJ databases">
        <title>Bacterial strain isolated from the female urinary microbiota.</title>
        <authorList>
            <person name="Thomas-White K."/>
            <person name="Kumar N."/>
            <person name="Forster S."/>
            <person name="Putonti C."/>
            <person name="Lawley T."/>
            <person name="Wolfe A.J."/>
        </authorList>
    </citation>
    <scope>NUCLEOTIDE SEQUENCE [LARGE SCALE GENOMIC DNA]</scope>
    <source>
        <strain evidence="1 2">UMB0834</strain>
    </source>
</reference>
<proteinExistence type="predicted"/>
<dbReference type="EMBL" id="PNGG01000005">
    <property type="protein sequence ID" value="PMC18125.1"/>
    <property type="molecule type" value="Genomic_DNA"/>
</dbReference>
<gene>
    <name evidence="1" type="ORF">CJ235_09840</name>
</gene>
<dbReference type="AlphaFoldDB" id="A0A2K4DV52"/>
<name>A0A2K4DV52_9STAP</name>
<organism evidence="1 2">
    <name type="scientific">Staphylococcus pettenkoferi</name>
    <dbReference type="NCBI Taxonomy" id="170573"/>
    <lineage>
        <taxon>Bacteria</taxon>
        <taxon>Bacillati</taxon>
        <taxon>Bacillota</taxon>
        <taxon>Bacilli</taxon>
        <taxon>Bacillales</taxon>
        <taxon>Staphylococcaceae</taxon>
        <taxon>Staphylococcus</taxon>
    </lineage>
</organism>
<evidence type="ECO:0000313" key="2">
    <source>
        <dbReference type="Proteomes" id="UP000235748"/>
    </source>
</evidence>
<evidence type="ECO:0000313" key="1">
    <source>
        <dbReference type="EMBL" id="PMC18125.1"/>
    </source>
</evidence>
<dbReference type="NCBIfam" id="NF040843">
    <property type="entry name" value="SE2200_fam"/>
    <property type="match status" value="1"/>
</dbReference>
<comment type="caution">
    <text evidence="1">The sequence shown here is derived from an EMBL/GenBank/DDBJ whole genome shotgun (WGS) entry which is preliminary data.</text>
</comment>